<name>A0A2T3AGR4_9PEZI</name>
<keyword evidence="6" id="KW-0756">Sterol biosynthesis</keyword>
<dbReference type="Pfam" id="PF01222">
    <property type="entry name" value="ERG4_ERG24"/>
    <property type="match status" value="1"/>
</dbReference>
<keyword evidence="5 6" id="KW-0472">Membrane</keyword>
<keyword evidence="6" id="KW-0753">Steroid metabolism</keyword>
<evidence type="ECO:0000256" key="4">
    <source>
        <dbReference type="ARBA" id="ARBA00022989"/>
    </source>
</evidence>
<keyword evidence="4 6" id="KW-1133">Transmembrane helix</keyword>
<sequence>MSSILGPLLFTSLLELAILTAHIILPARTTDGYVRDDKGKPLKYRLQKRPPRPRSNSPLLDRPLRHSNKAQLKGPPRGSLDEFFLGRALNPRFHVTLAGQRRVVDVKMALYIVGAVHLELNVLSCVAAHYKISLSSSALPFSPGLLLAAMLLTWFVSEYLYWENVHLYTYDIFAERIGFKLVWGCMCFYPFFYPIGIIAGVTLPLTSHHQSIVYNTFATAVFFSGWGLSRGANLQKYRFKKKQASFSSNSPPATAENESPTIAKPTQQTSKVIKSQDGTQVLYCGGLWAIARHINYVGEVLEAVGIALAVVGGQSPTTIQTSLPWLYPLYYVGLLVARERDDDARCKEKYGKLWDEYCQRVPYRLVPFVY</sequence>
<feature type="region of interest" description="Disordered" evidence="7">
    <location>
        <begin position="245"/>
        <end position="268"/>
    </location>
</feature>
<evidence type="ECO:0000256" key="6">
    <source>
        <dbReference type="RuleBase" id="RU369120"/>
    </source>
</evidence>
<organism evidence="8 9">
    <name type="scientific">Coniella lustricola</name>
    <dbReference type="NCBI Taxonomy" id="2025994"/>
    <lineage>
        <taxon>Eukaryota</taxon>
        <taxon>Fungi</taxon>
        <taxon>Dikarya</taxon>
        <taxon>Ascomycota</taxon>
        <taxon>Pezizomycotina</taxon>
        <taxon>Sordariomycetes</taxon>
        <taxon>Sordariomycetidae</taxon>
        <taxon>Diaporthales</taxon>
        <taxon>Schizoparmaceae</taxon>
        <taxon>Coniella</taxon>
    </lineage>
</organism>
<reference evidence="8 9" key="1">
    <citation type="journal article" date="2018" name="Mycol. Prog.">
        <title>Coniella lustricola, a new species from submerged detritus.</title>
        <authorList>
            <person name="Raudabaugh D.B."/>
            <person name="Iturriaga T."/>
            <person name="Carver A."/>
            <person name="Mondo S."/>
            <person name="Pangilinan J."/>
            <person name="Lipzen A."/>
            <person name="He G."/>
            <person name="Amirebrahimi M."/>
            <person name="Grigoriev I.V."/>
            <person name="Miller A.N."/>
        </authorList>
    </citation>
    <scope>NUCLEOTIDE SEQUENCE [LARGE SCALE GENOMIC DNA]</scope>
    <source>
        <strain evidence="8 9">B22-T-1</strain>
    </source>
</reference>
<proteinExistence type="inferred from homology"/>
<feature type="transmembrane region" description="Helical" evidence="6">
    <location>
        <begin position="6"/>
        <end position="25"/>
    </location>
</feature>
<dbReference type="PANTHER" id="PTHR21257">
    <property type="entry name" value="DELTA(14)-STEROL REDUCTASE"/>
    <property type="match status" value="1"/>
</dbReference>
<evidence type="ECO:0000313" key="9">
    <source>
        <dbReference type="Proteomes" id="UP000241462"/>
    </source>
</evidence>
<evidence type="ECO:0000256" key="2">
    <source>
        <dbReference type="ARBA" id="ARBA00005402"/>
    </source>
</evidence>
<feature type="compositionally biased region" description="Basic residues" evidence="7">
    <location>
        <begin position="41"/>
        <end position="52"/>
    </location>
</feature>
<dbReference type="Proteomes" id="UP000241462">
    <property type="component" value="Unassembled WGS sequence"/>
</dbReference>
<feature type="transmembrane region" description="Helical" evidence="6">
    <location>
        <begin position="109"/>
        <end position="130"/>
    </location>
</feature>
<dbReference type="Gene3D" id="1.20.120.1630">
    <property type="match status" value="1"/>
</dbReference>
<feature type="transmembrane region" description="Helical" evidence="6">
    <location>
        <begin position="181"/>
        <end position="206"/>
    </location>
</feature>
<evidence type="ECO:0000313" key="8">
    <source>
        <dbReference type="EMBL" id="PSR97338.1"/>
    </source>
</evidence>
<dbReference type="InParanoid" id="A0A2T3AGR4"/>
<keyword evidence="6" id="KW-0443">Lipid metabolism</keyword>
<evidence type="ECO:0000256" key="3">
    <source>
        <dbReference type="ARBA" id="ARBA00022692"/>
    </source>
</evidence>
<dbReference type="GO" id="GO:0016126">
    <property type="term" value="P:sterol biosynthetic process"/>
    <property type="evidence" value="ECO:0007669"/>
    <property type="project" value="UniProtKB-KW"/>
</dbReference>
<feature type="transmembrane region" description="Helical" evidence="6">
    <location>
        <begin position="142"/>
        <end position="161"/>
    </location>
</feature>
<keyword evidence="6" id="KW-0560">Oxidoreductase</keyword>
<dbReference type="PANTHER" id="PTHR21257:SF52">
    <property type="entry name" value="DELTA(14)-STEROL REDUCTASE TM7SF2"/>
    <property type="match status" value="1"/>
</dbReference>
<dbReference type="GO" id="GO:0050613">
    <property type="term" value="F:Delta14-sterol reductase activity"/>
    <property type="evidence" value="ECO:0007669"/>
    <property type="project" value="TreeGrafter"/>
</dbReference>
<dbReference type="GO" id="GO:0005637">
    <property type="term" value="C:nuclear inner membrane"/>
    <property type="evidence" value="ECO:0007669"/>
    <property type="project" value="TreeGrafter"/>
</dbReference>
<feature type="transmembrane region" description="Helical" evidence="6">
    <location>
        <begin position="212"/>
        <end position="232"/>
    </location>
</feature>
<evidence type="ECO:0000256" key="1">
    <source>
        <dbReference type="ARBA" id="ARBA00004141"/>
    </source>
</evidence>
<keyword evidence="6" id="KW-1207">Sterol metabolism</keyword>
<evidence type="ECO:0000256" key="5">
    <source>
        <dbReference type="ARBA" id="ARBA00023136"/>
    </source>
</evidence>
<gene>
    <name evidence="8" type="ORF">BD289DRAFT_480185</name>
</gene>
<dbReference type="EMBL" id="KZ678392">
    <property type="protein sequence ID" value="PSR97338.1"/>
    <property type="molecule type" value="Genomic_DNA"/>
</dbReference>
<dbReference type="GO" id="GO:0005789">
    <property type="term" value="C:endoplasmic reticulum membrane"/>
    <property type="evidence" value="ECO:0007669"/>
    <property type="project" value="TreeGrafter"/>
</dbReference>
<comment type="similarity">
    <text evidence="2 6">Belongs to the ERG4/ERG24 family.</text>
</comment>
<dbReference type="STRING" id="2025994.A0A2T3AGR4"/>
<accession>A0A2T3AGR4</accession>
<protein>
    <recommendedName>
        <fullName evidence="6">Delta(14)-sterol reductase</fullName>
    </recommendedName>
    <alternativeName>
        <fullName evidence="6">C-14 sterol reductase</fullName>
    </alternativeName>
    <alternativeName>
        <fullName evidence="6">Sterol C14-reductase</fullName>
    </alternativeName>
</protein>
<keyword evidence="6" id="KW-0752">Steroid biosynthesis</keyword>
<keyword evidence="3 6" id="KW-0812">Transmembrane</keyword>
<keyword evidence="9" id="KW-1185">Reference proteome</keyword>
<comment type="caution">
    <text evidence="6">Lacks conserved residue(s) required for the propagation of feature annotation.</text>
</comment>
<dbReference type="AlphaFoldDB" id="A0A2T3AGR4"/>
<keyword evidence="6" id="KW-0444">Lipid biosynthesis</keyword>
<feature type="region of interest" description="Disordered" evidence="7">
    <location>
        <begin position="36"/>
        <end position="78"/>
    </location>
</feature>
<evidence type="ECO:0000256" key="7">
    <source>
        <dbReference type="SAM" id="MobiDB-lite"/>
    </source>
</evidence>
<dbReference type="OrthoDB" id="5326588at2759"/>
<dbReference type="InterPro" id="IPR001171">
    <property type="entry name" value="ERG24_DHCR-like"/>
</dbReference>
<comment type="subcellular location">
    <subcellularLocation>
        <location evidence="1">Membrane</location>
        <topology evidence="1">Multi-pass membrane protein</topology>
    </subcellularLocation>
</comment>